<protein>
    <submittedName>
        <fullName evidence="1">Uncharacterized protein</fullName>
    </submittedName>
</protein>
<proteinExistence type="predicted"/>
<evidence type="ECO:0000313" key="2">
    <source>
        <dbReference type="Proteomes" id="UP000663191"/>
    </source>
</evidence>
<dbReference type="OrthoDB" id="200049at2157"/>
<dbReference type="GeneID" id="63183303"/>
<dbReference type="AlphaFoldDB" id="A0A8A2UD35"/>
<gene>
    <name evidence="1" type="ORF">J0X27_06125</name>
</gene>
<dbReference type="EMBL" id="CP071463">
    <property type="protein sequence ID" value="QSW86392.1"/>
    <property type="molecule type" value="Genomic_DNA"/>
</dbReference>
<keyword evidence="2" id="KW-1185">Reference proteome</keyword>
<name>A0A8A2UD35_9EURY</name>
<evidence type="ECO:0000313" key="1">
    <source>
        <dbReference type="EMBL" id="QSW86392.1"/>
    </source>
</evidence>
<accession>A0A8A2UD35</accession>
<dbReference type="Proteomes" id="UP000663191">
    <property type="component" value="Chromosome"/>
</dbReference>
<dbReference type="RefSeq" id="WP_207271512.1">
    <property type="nucleotide sequence ID" value="NZ_CP071463.1"/>
</dbReference>
<organism evidence="1 2">
    <name type="scientific">Natrinema longum</name>
    <dbReference type="NCBI Taxonomy" id="370324"/>
    <lineage>
        <taxon>Archaea</taxon>
        <taxon>Methanobacteriati</taxon>
        <taxon>Methanobacteriota</taxon>
        <taxon>Stenosarchaea group</taxon>
        <taxon>Halobacteria</taxon>
        <taxon>Halobacteriales</taxon>
        <taxon>Natrialbaceae</taxon>
        <taxon>Natrinema</taxon>
    </lineage>
</organism>
<reference evidence="1 2" key="1">
    <citation type="journal article" date="2006" name="Int. J. Syst. Evol. Microbiol.">
        <title>Haloterrigena longa sp. nov. and Haloterrigena limicola sp. nov., extremely halophilic archaea isolated from a salt lake.</title>
        <authorList>
            <person name="Cui H.L."/>
            <person name="Tohty D."/>
            <person name="Zhou P.J."/>
            <person name="Liu S.J."/>
        </authorList>
    </citation>
    <scope>NUCLEOTIDE SEQUENCE [LARGE SCALE GENOMIC DNA]</scope>
    <source>
        <strain evidence="1 2">ABH32</strain>
    </source>
</reference>
<dbReference type="KEGG" id="hlo:J0X27_06125"/>
<sequence>MTDSDTLVTERAFARTYDGGEYDNTWSAVKQYRRAVTFSVDNPETSIGDIASAADAPTERIRPWIDEGAVPPVIQGLYSSHARDWIGVTYDNLTPLNVLVANVYSGGTIHTNHTPKFTLNDDGHDATVIKALELAGTGYRTEESGTSQAVVPGEDAIALGRVLTVLGAPMGRKTEIEGLSLPWYLDDAPESVRKRFVDSYLENRALTDPTTDSIQIMEDRSQSYREELAELIESVTGERVTVGDESVTLSAEASRALGYERA</sequence>